<feature type="region of interest" description="Disordered" evidence="1">
    <location>
        <begin position="232"/>
        <end position="251"/>
    </location>
</feature>
<dbReference type="AlphaFoldDB" id="A0A9P8BQS6"/>
<feature type="compositionally biased region" description="Low complexity" evidence="1">
    <location>
        <begin position="9"/>
        <end position="32"/>
    </location>
</feature>
<feature type="compositionally biased region" description="Polar residues" evidence="1">
    <location>
        <begin position="87"/>
        <end position="116"/>
    </location>
</feature>
<feature type="region of interest" description="Disordered" evidence="1">
    <location>
        <begin position="8"/>
        <end position="151"/>
    </location>
</feature>
<name>A0A9P8BQS6_9FUNG</name>
<evidence type="ECO:0000256" key="1">
    <source>
        <dbReference type="SAM" id="MobiDB-lite"/>
    </source>
</evidence>
<sequence>MQCFVNLMTSSTTVPSLSPSSHPAPSASPTSAELGGSIPRSRSSTGIGLPPKYGSGYSASSSPSSGGSVLGHSNNQHLWASSRHRSVSNSGPLPSNGATSGSSHGNRSSVISSPSQGLVYPSYSESNTASKQQQQPQHNSPQQRQSAGSSASLMEIYAQQQQLQQYSNQRAQLSPTQVQQMYIMRNSRSNSSLTSAATAVAEISPTTTAGTPGAIPLPGVIGTASTISDTAVLGHDTDQPPMSPKDDSSMSLPLTTRQVTVMFESTSFSVQDPSHPNYIGNKTSTAQALVPTPTSPVTPTGAGSVASLPLLVSTASSFSSTPMGVPSPSFPGKYPGSATPNNTIHNGGNKRLNDAKPLPIDSSM</sequence>
<dbReference type="OrthoDB" id="2440906at2759"/>
<feature type="compositionally biased region" description="Low complexity" evidence="1">
    <location>
        <begin position="132"/>
        <end position="146"/>
    </location>
</feature>
<keyword evidence="3" id="KW-1185">Reference proteome</keyword>
<dbReference type="EMBL" id="JAHRHY010000013">
    <property type="protein sequence ID" value="KAG9064720.1"/>
    <property type="molecule type" value="Genomic_DNA"/>
</dbReference>
<proteinExistence type="predicted"/>
<reference evidence="2" key="1">
    <citation type="submission" date="2021-06" db="EMBL/GenBank/DDBJ databases">
        <title>Genome Sequence of Mortierella hyaline Strain SCG-10, a Cold-Adapted, Nitrate-Reducing Fungus Isolated from Soil in Minnesota, USA.</title>
        <authorList>
            <person name="Aldossari N."/>
        </authorList>
    </citation>
    <scope>NUCLEOTIDE SEQUENCE</scope>
    <source>
        <strain evidence="2">SCG-10</strain>
    </source>
</reference>
<evidence type="ECO:0000313" key="3">
    <source>
        <dbReference type="Proteomes" id="UP000707451"/>
    </source>
</evidence>
<comment type="caution">
    <text evidence="2">The sequence shown here is derived from an EMBL/GenBank/DDBJ whole genome shotgun (WGS) entry which is preliminary data.</text>
</comment>
<accession>A0A9P8BQS6</accession>
<feature type="region of interest" description="Disordered" evidence="1">
    <location>
        <begin position="321"/>
        <end position="364"/>
    </location>
</feature>
<feature type="compositionally biased region" description="Low complexity" evidence="1">
    <location>
        <begin position="54"/>
        <end position="73"/>
    </location>
</feature>
<organism evidence="2 3">
    <name type="scientific">Linnemannia hyalina</name>
    <dbReference type="NCBI Taxonomy" id="64524"/>
    <lineage>
        <taxon>Eukaryota</taxon>
        <taxon>Fungi</taxon>
        <taxon>Fungi incertae sedis</taxon>
        <taxon>Mucoromycota</taxon>
        <taxon>Mortierellomycotina</taxon>
        <taxon>Mortierellomycetes</taxon>
        <taxon>Mortierellales</taxon>
        <taxon>Mortierellaceae</taxon>
        <taxon>Linnemannia</taxon>
    </lineage>
</organism>
<dbReference type="Proteomes" id="UP000707451">
    <property type="component" value="Unassembled WGS sequence"/>
</dbReference>
<protein>
    <submittedName>
        <fullName evidence="2">Uncharacterized protein</fullName>
    </submittedName>
</protein>
<evidence type="ECO:0000313" key="2">
    <source>
        <dbReference type="EMBL" id="KAG9064720.1"/>
    </source>
</evidence>
<gene>
    <name evidence="2" type="ORF">KI688_002979</name>
</gene>